<dbReference type="PANTHER" id="PTHR21708">
    <property type="entry name" value="PROBABLE 2-DEHYDROPANTOATE 2-REDUCTASE"/>
    <property type="match status" value="1"/>
</dbReference>
<evidence type="ECO:0000256" key="10">
    <source>
        <dbReference type="RuleBase" id="RU362068"/>
    </source>
</evidence>
<reference evidence="14" key="1">
    <citation type="submission" date="2016-04" db="EMBL/GenBank/DDBJ databases">
        <title>Draft genome sequence of Paludibacter jiangxiensis strain NM7.</title>
        <authorList>
            <person name="Qiu Y."/>
            <person name="Matsuura N."/>
            <person name="Ohashi A."/>
            <person name="Tourlousse M.D."/>
            <person name="Sekiguchi Y."/>
        </authorList>
    </citation>
    <scope>NUCLEOTIDE SEQUENCE [LARGE SCALE GENOMIC DNA]</scope>
    <source>
        <strain evidence="14">NM7</strain>
    </source>
</reference>
<comment type="similarity">
    <text evidence="3 10">Belongs to the ketopantoate reductase family.</text>
</comment>
<dbReference type="STRING" id="681398.PJIAN_4248"/>
<evidence type="ECO:0000313" key="13">
    <source>
        <dbReference type="EMBL" id="GAT63707.1"/>
    </source>
</evidence>
<proteinExistence type="inferred from homology"/>
<keyword evidence="14" id="KW-1185">Reference proteome</keyword>
<dbReference type="SUPFAM" id="SSF51735">
    <property type="entry name" value="NAD(P)-binding Rossmann-fold domains"/>
    <property type="match status" value="1"/>
</dbReference>
<comment type="caution">
    <text evidence="13">The sequence shown here is derived from an EMBL/GenBank/DDBJ whole genome shotgun (WGS) entry which is preliminary data.</text>
</comment>
<evidence type="ECO:0000256" key="5">
    <source>
        <dbReference type="ARBA" id="ARBA00019465"/>
    </source>
</evidence>
<sequence>MKIAVIGTGGVGGYFGGRLAKAGNDVTFLARGKHLEAMMSHGLIVQSIRENFTIQPVQATDSITAIGKVDVVLLCVKSWLVKDMAKELLSLLKEDTVVLPLQNGVMAAEELQLVIPTHHVLGGLCRIISKIEAPGVIRHFGVDPTVVFAELNNGKSERVVKLQKVFEQAGFNARISHDIQADIWKKFIQICISGLLGVTRVPYGGIREVKETREMMISLFQEVYDLSQKLGINIAPDFVDKTVGVIDSFDYNASASLARDIWEGRPSELEYQNGTVVRLAEKYGLEVPVNKFIYSALLPQERKARQ</sequence>
<dbReference type="FunFam" id="3.40.50.720:FF:000307">
    <property type="entry name" value="2-dehydropantoate 2-reductase"/>
    <property type="match status" value="1"/>
</dbReference>
<reference evidence="14" key="2">
    <citation type="journal article" date="2017" name="Genome Announc.">
        <title>Draft genome sequence of Paludibacter jiangxiensis NM7(T), a propionate-producing fermentative bacterium.</title>
        <authorList>
            <person name="Qiu Y.-L."/>
            <person name="Tourlousse D.M."/>
            <person name="Matsuura N."/>
            <person name="Ohashi A."/>
            <person name="Sekiguchi Y."/>
        </authorList>
    </citation>
    <scope>NUCLEOTIDE SEQUENCE [LARGE SCALE GENOMIC DNA]</scope>
    <source>
        <strain evidence="14">NM7</strain>
    </source>
</reference>
<dbReference type="GO" id="GO:0005737">
    <property type="term" value="C:cytoplasm"/>
    <property type="evidence" value="ECO:0007669"/>
    <property type="project" value="TreeGrafter"/>
</dbReference>
<dbReference type="InterPro" id="IPR013328">
    <property type="entry name" value="6PGD_dom2"/>
</dbReference>
<evidence type="ECO:0000256" key="9">
    <source>
        <dbReference type="ARBA" id="ARBA00048793"/>
    </source>
</evidence>
<keyword evidence="6 10" id="KW-0521">NADP</keyword>
<dbReference type="AlphaFoldDB" id="A0A161LG16"/>
<dbReference type="PANTHER" id="PTHR21708:SF26">
    <property type="entry name" value="2-DEHYDROPANTOATE 2-REDUCTASE"/>
    <property type="match status" value="1"/>
</dbReference>
<comment type="pathway">
    <text evidence="2 10">Cofactor biosynthesis; (R)-pantothenate biosynthesis; (R)-pantoate from 3-methyl-2-oxobutanoate: step 2/2.</text>
</comment>
<dbReference type="SUPFAM" id="SSF48179">
    <property type="entry name" value="6-phosphogluconate dehydrogenase C-terminal domain-like"/>
    <property type="match status" value="1"/>
</dbReference>
<dbReference type="InterPro" id="IPR051402">
    <property type="entry name" value="KPR-Related"/>
</dbReference>
<dbReference type="EMBL" id="BDCR01000004">
    <property type="protein sequence ID" value="GAT63707.1"/>
    <property type="molecule type" value="Genomic_DNA"/>
</dbReference>
<evidence type="ECO:0000256" key="7">
    <source>
        <dbReference type="ARBA" id="ARBA00023002"/>
    </source>
</evidence>
<organism evidence="13 14">
    <name type="scientific">Paludibacter jiangxiensis</name>
    <dbReference type="NCBI Taxonomy" id="681398"/>
    <lineage>
        <taxon>Bacteria</taxon>
        <taxon>Pseudomonadati</taxon>
        <taxon>Bacteroidota</taxon>
        <taxon>Bacteroidia</taxon>
        <taxon>Bacteroidales</taxon>
        <taxon>Paludibacteraceae</taxon>
        <taxon>Paludibacter</taxon>
    </lineage>
</organism>
<evidence type="ECO:0000256" key="1">
    <source>
        <dbReference type="ARBA" id="ARBA00002919"/>
    </source>
</evidence>
<dbReference type="Gene3D" id="1.10.1040.10">
    <property type="entry name" value="N-(1-d-carboxylethyl)-l-norvaline Dehydrogenase, domain 2"/>
    <property type="match status" value="1"/>
</dbReference>
<dbReference type="OrthoDB" id="9796561at2"/>
<evidence type="ECO:0000256" key="3">
    <source>
        <dbReference type="ARBA" id="ARBA00007870"/>
    </source>
</evidence>
<dbReference type="Proteomes" id="UP000076586">
    <property type="component" value="Unassembled WGS sequence"/>
</dbReference>
<dbReference type="Pfam" id="PF02558">
    <property type="entry name" value="ApbA"/>
    <property type="match status" value="1"/>
</dbReference>
<feature type="domain" description="Ketopantoate reductase N-terminal" evidence="11">
    <location>
        <begin position="3"/>
        <end position="152"/>
    </location>
</feature>
<comment type="function">
    <text evidence="1 10">Catalyzes the NADPH-dependent reduction of ketopantoate into pantoic acid.</text>
</comment>
<protein>
    <recommendedName>
        <fullName evidence="5 10">2-dehydropantoate 2-reductase</fullName>
        <ecNumber evidence="4 10">1.1.1.169</ecNumber>
    </recommendedName>
    <alternativeName>
        <fullName evidence="8 10">Ketopantoate reductase</fullName>
    </alternativeName>
</protein>
<dbReference type="InterPro" id="IPR003710">
    <property type="entry name" value="ApbA"/>
</dbReference>
<keyword evidence="10" id="KW-0566">Pantothenate biosynthesis</keyword>
<evidence type="ECO:0000259" key="12">
    <source>
        <dbReference type="Pfam" id="PF08546"/>
    </source>
</evidence>
<feature type="domain" description="Ketopantoate reductase C-terminal" evidence="12">
    <location>
        <begin position="178"/>
        <end position="297"/>
    </location>
</feature>
<dbReference type="Pfam" id="PF08546">
    <property type="entry name" value="ApbA_C"/>
    <property type="match status" value="1"/>
</dbReference>
<evidence type="ECO:0000256" key="2">
    <source>
        <dbReference type="ARBA" id="ARBA00004994"/>
    </source>
</evidence>
<evidence type="ECO:0000259" key="11">
    <source>
        <dbReference type="Pfam" id="PF02558"/>
    </source>
</evidence>
<dbReference type="NCBIfam" id="TIGR00745">
    <property type="entry name" value="apbA_panE"/>
    <property type="match status" value="1"/>
</dbReference>
<evidence type="ECO:0000256" key="4">
    <source>
        <dbReference type="ARBA" id="ARBA00013014"/>
    </source>
</evidence>
<dbReference type="UniPathway" id="UPA00028">
    <property type="reaction ID" value="UER00004"/>
</dbReference>
<dbReference type="EC" id="1.1.1.169" evidence="4 10"/>
<gene>
    <name evidence="13" type="ORF">PJIAN_4248</name>
</gene>
<dbReference type="GO" id="GO:0008677">
    <property type="term" value="F:2-dehydropantoate 2-reductase activity"/>
    <property type="evidence" value="ECO:0007669"/>
    <property type="project" value="UniProtKB-EC"/>
</dbReference>
<keyword evidence="7 10" id="KW-0560">Oxidoreductase</keyword>
<evidence type="ECO:0000256" key="6">
    <source>
        <dbReference type="ARBA" id="ARBA00022857"/>
    </source>
</evidence>
<dbReference type="InterPro" id="IPR013752">
    <property type="entry name" value="KPA_reductase"/>
</dbReference>
<accession>A0A161LG16</accession>
<dbReference type="GO" id="GO:0015940">
    <property type="term" value="P:pantothenate biosynthetic process"/>
    <property type="evidence" value="ECO:0007669"/>
    <property type="project" value="UniProtKB-UniPathway"/>
</dbReference>
<evidence type="ECO:0000313" key="14">
    <source>
        <dbReference type="Proteomes" id="UP000076586"/>
    </source>
</evidence>
<dbReference type="Gene3D" id="3.40.50.720">
    <property type="entry name" value="NAD(P)-binding Rossmann-like Domain"/>
    <property type="match status" value="1"/>
</dbReference>
<dbReference type="InterPro" id="IPR036291">
    <property type="entry name" value="NAD(P)-bd_dom_sf"/>
</dbReference>
<dbReference type="InterPro" id="IPR013332">
    <property type="entry name" value="KPR_N"/>
</dbReference>
<dbReference type="RefSeq" id="WP_068705157.1">
    <property type="nucleotide sequence ID" value="NZ_BDCR01000004.1"/>
</dbReference>
<evidence type="ECO:0000256" key="8">
    <source>
        <dbReference type="ARBA" id="ARBA00032024"/>
    </source>
</evidence>
<name>A0A161LG16_9BACT</name>
<comment type="catalytic activity">
    <reaction evidence="9 10">
        <text>(R)-pantoate + NADP(+) = 2-dehydropantoate + NADPH + H(+)</text>
        <dbReference type="Rhea" id="RHEA:16233"/>
        <dbReference type="ChEBI" id="CHEBI:11561"/>
        <dbReference type="ChEBI" id="CHEBI:15378"/>
        <dbReference type="ChEBI" id="CHEBI:15980"/>
        <dbReference type="ChEBI" id="CHEBI:57783"/>
        <dbReference type="ChEBI" id="CHEBI:58349"/>
        <dbReference type="EC" id="1.1.1.169"/>
    </reaction>
</comment>
<dbReference type="InterPro" id="IPR008927">
    <property type="entry name" value="6-PGluconate_DH-like_C_sf"/>
</dbReference>